<evidence type="ECO:0000256" key="5">
    <source>
        <dbReference type="ARBA" id="ARBA00023136"/>
    </source>
</evidence>
<feature type="transmembrane region" description="Helical" evidence="6">
    <location>
        <begin position="309"/>
        <end position="329"/>
    </location>
</feature>
<feature type="transmembrane region" description="Helical" evidence="6">
    <location>
        <begin position="386"/>
        <end position="410"/>
    </location>
</feature>
<keyword evidence="4 6" id="KW-1133">Transmembrane helix</keyword>
<feature type="transmembrane region" description="Helical" evidence="6">
    <location>
        <begin position="114"/>
        <end position="134"/>
    </location>
</feature>
<evidence type="ECO:0000259" key="7">
    <source>
        <dbReference type="Pfam" id="PF03553"/>
    </source>
</evidence>
<organism evidence="8 9">
    <name type="scientific">Pseudaeromonas sharmana</name>
    <dbReference type="NCBI Taxonomy" id="328412"/>
    <lineage>
        <taxon>Bacteria</taxon>
        <taxon>Pseudomonadati</taxon>
        <taxon>Pseudomonadota</taxon>
        <taxon>Gammaproteobacteria</taxon>
        <taxon>Aeromonadales</taxon>
        <taxon>Aeromonadaceae</taxon>
        <taxon>Pseudaeromonas</taxon>
    </lineage>
</organism>
<dbReference type="Pfam" id="PF03553">
    <property type="entry name" value="Na_H_antiporter"/>
    <property type="match status" value="1"/>
</dbReference>
<feature type="transmembrane region" description="Helical" evidence="6">
    <location>
        <begin position="472"/>
        <end position="490"/>
    </location>
</feature>
<feature type="transmembrane region" description="Helical" evidence="6">
    <location>
        <begin position="206"/>
        <end position="223"/>
    </location>
</feature>
<gene>
    <name evidence="8" type="ORF">ACFOSS_09980</name>
</gene>
<dbReference type="InterPro" id="IPR018461">
    <property type="entry name" value="Na/H_Antiport_NhaC-like_C"/>
</dbReference>
<evidence type="ECO:0000313" key="8">
    <source>
        <dbReference type="EMBL" id="MFC3913791.1"/>
    </source>
</evidence>
<feature type="transmembrane region" description="Helical" evidence="6">
    <location>
        <begin position="70"/>
        <end position="93"/>
    </location>
</feature>
<evidence type="ECO:0000256" key="2">
    <source>
        <dbReference type="ARBA" id="ARBA00022475"/>
    </source>
</evidence>
<dbReference type="PANTHER" id="PTHR43478:SF3">
    <property type="entry name" value="LYSINE TRANSPORTER LYSW"/>
    <property type="match status" value="1"/>
</dbReference>
<evidence type="ECO:0000256" key="6">
    <source>
        <dbReference type="SAM" id="Phobius"/>
    </source>
</evidence>
<evidence type="ECO:0000256" key="4">
    <source>
        <dbReference type="ARBA" id="ARBA00022989"/>
    </source>
</evidence>
<reference evidence="9" key="1">
    <citation type="journal article" date="2019" name="Int. J. Syst. Evol. Microbiol.">
        <title>The Global Catalogue of Microorganisms (GCM) 10K type strain sequencing project: providing services to taxonomists for standard genome sequencing and annotation.</title>
        <authorList>
            <consortium name="The Broad Institute Genomics Platform"/>
            <consortium name="The Broad Institute Genome Sequencing Center for Infectious Disease"/>
            <person name="Wu L."/>
            <person name="Ma J."/>
        </authorList>
    </citation>
    <scope>NUCLEOTIDE SEQUENCE [LARGE SCALE GENOMIC DNA]</scope>
    <source>
        <strain evidence="9">CCUG 54939</strain>
    </source>
</reference>
<feature type="domain" description="Na+/H+ antiporter NhaC-like C-terminal" evidence="7">
    <location>
        <begin position="165"/>
        <end position="491"/>
    </location>
</feature>
<keyword evidence="9" id="KW-1185">Reference proteome</keyword>
<evidence type="ECO:0000256" key="1">
    <source>
        <dbReference type="ARBA" id="ARBA00004651"/>
    </source>
</evidence>
<dbReference type="RefSeq" id="WP_377152198.1">
    <property type="nucleotide sequence ID" value="NZ_JBHSAF010000014.1"/>
</dbReference>
<comment type="caution">
    <text evidence="8">The sequence shown here is derived from an EMBL/GenBank/DDBJ whole genome shotgun (WGS) entry which is preliminary data.</text>
</comment>
<dbReference type="EMBL" id="JBHSAF010000014">
    <property type="protein sequence ID" value="MFC3913791.1"/>
    <property type="molecule type" value="Genomic_DNA"/>
</dbReference>
<dbReference type="PANTHER" id="PTHR43478">
    <property type="entry name" value="NA+/H+ ANTIPORTER-RELATED"/>
    <property type="match status" value="1"/>
</dbReference>
<evidence type="ECO:0000313" key="9">
    <source>
        <dbReference type="Proteomes" id="UP001595692"/>
    </source>
</evidence>
<keyword evidence="2" id="KW-1003">Cell membrane</keyword>
<keyword evidence="5 6" id="KW-0472">Membrane</keyword>
<feature type="transmembrane region" description="Helical" evidence="6">
    <location>
        <begin position="265"/>
        <end position="289"/>
    </location>
</feature>
<comment type="subcellular location">
    <subcellularLocation>
        <location evidence="1">Cell membrane</location>
        <topology evidence="1">Multi-pass membrane protein</topology>
    </subcellularLocation>
</comment>
<evidence type="ECO:0000256" key="3">
    <source>
        <dbReference type="ARBA" id="ARBA00022692"/>
    </source>
</evidence>
<proteinExistence type="predicted"/>
<protein>
    <submittedName>
        <fullName evidence="8">Na+/H+ antiporter NhaC family protein</fullName>
    </submittedName>
</protein>
<feature type="transmembrane region" description="Helical" evidence="6">
    <location>
        <begin position="341"/>
        <end position="366"/>
    </location>
</feature>
<feature type="transmembrane region" description="Helical" evidence="6">
    <location>
        <begin position="6"/>
        <end position="25"/>
    </location>
</feature>
<sequence length="525" mass="56086">MSITHYSDSILSIIPPLLTVVLAVATRKVLLSLGAGIVTGALLLSAGEPVGTTVYLGKLFQGIFWQDNDWNLWNVNILLFLLLLGCLISLMTLSGGTRAFADWAEQHIKTRRQAKLMTGLLVFLFFIDDYFHSLAVGTICRPVTDRYQISRAKLAYLLDSTAAPVCVLMPISSWGAYIIALIGGILTAHGMTQVTAFSAFLAMIPLNFYAVFTLLLVLAIVLFQKDVGLMARHEAAAREGQLFDAQKGVPPGETSSLAPSSRGRVWDLVVPILFLVTATVFFMIYSGALKLTAAGEPFSLLKAFENTDVGGSLVKGGALALASAVMLALRLRLTIRQWTQVAVHGVQAMWPAIRILVLAWAIGAVIRDMETGKYLSSLVSLGVPTWMLPAMLFVLAGAMAFSTGTSWGTFGIMLPLAADMVVAAEPSLLMVSLSAVLAGAVFGDHCSPISDTTILSSTGASCHHIDHVMTQLPYALFVAFGALVAYLLMGLSGSTWLAYIGAGIWFAIGLTILLGRQRAIAPSLA</sequence>
<feature type="transmembrane region" description="Helical" evidence="6">
    <location>
        <begin position="496"/>
        <end position="515"/>
    </location>
</feature>
<keyword evidence="3 6" id="KW-0812">Transmembrane</keyword>
<accession>A0ABV8CPR4</accession>
<dbReference type="Proteomes" id="UP001595692">
    <property type="component" value="Unassembled WGS sequence"/>
</dbReference>
<feature type="transmembrane region" description="Helical" evidence="6">
    <location>
        <begin position="30"/>
        <end position="50"/>
    </location>
</feature>
<name>A0ABV8CPR4_9GAMM</name>